<name>A0A8A7KCF6_9FIRM</name>
<dbReference type="Pfam" id="PF13443">
    <property type="entry name" value="HTH_26"/>
    <property type="match status" value="1"/>
</dbReference>
<accession>A0A8A7KCF6</accession>
<dbReference type="SUPFAM" id="SSF47413">
    <property type="entry name" value="lambda repressor-like DNA-binding domains"/>
    <property type="match status" value="1"/>
</dbReference>
<dbReference type="RefSeq" id="WP_230867333.1">
    <property type="nucleotide sequence ID" value="NZ_CP046640.1"/>
</dbReference>
<dbReference type="Gene3D" id="1.10.260.40">
    <property type="entry name" value="lambda repressor-like DNA-binding domains"/>
    <property type="match status" value="1"/>
</dbReference>
<keyword evidence="3" id="KW-1185">Reference proteome</keyword>
<protein>
    <submittedName>
        <fullName evidence="2">Helix-turn-helix domain-containing protein</fullName>
    </submittedName>
</protein>
<gene>
    <name evidence="2" type="ORF">GM661_13650</name>
</gene>
<dbReference type="GO" id="GO:0003677">
    <property type="term" value="F:DNA binding"/>
    <property type="evidence" value="ECO:0007669"/>
    <property type="project" value="InterPro"/>
</dbReference>
<feature type="domain" description="HTH cro/C1-type" evidence="1">
    <location>
        <begin position="5"/>
        <end position="68"/>
    </location>
</feature>
<dbReference type="InterPro" id="IPR001387">
    <property type="entry name" value="Cro/C1-type_HTH"/>
</dbReference>
<sequence>MIRLKIKDLLSKKNKSTYWLTKKTSLTSPAIYKIVKGNTEGIQFNTLEEIMQALEITDFNEILEIIPEKKANI</sequence>
<dbReference type="AlphaFoldDB" id="A0A8A7KCF6"/>
<proteinExistence type="predicted"/>
<reference evidence="2" key="1">
    <citation type="submission" date="2019-12" db="EMBL/GenBank/DDBJ databases">
        <authorList>
            <person name="zhang j."/>
            <person name="sun C.M."/>
        </authorList>
    </citation>
    <scope>NUCLEOTIDE SEQUENCE</scope>
    <source>
        <strain evidence="2">NS-1</strain>
    </source>
</reference>
<evidence type="ECO:0000313" key="3">
    <source>
        <dbReference type="Proteomes" id="UP000665020"/>
    </source>
</evidence>
<dbReference type="Proteomes" id="UP000665020">
    <property type="component" value="Chromosome"/>
</dbReference>
<dbReference type="KEGG" id="ifn:GM661_13650"/>
<dbReference type="EMBL" id="CP046640">
    <property type="protein sequence ID" value="QTL98930.1"/>
    <property type="molecule type" value="Genomic_DNA"/>
</dbReference>
<evidence type="ECO:0000313" key="2">
    <source>
        <dbReference type="EMBL" id="QTL98930.1"/>
    </source>
</evidence>
<organism evidence="2 3">
    <name type="scientific">Iocasia fonsfrigidae</name>
    <dbReference type="NCBI Taxonomy" id="2682810"/>
    <lineage>
        <taxon>Bacteria</taxon>
        <taxon>Bacillati</taxon>
        <taxon>Bacillota</taxon>
        <taxon>Clostridia</taxon>
        <taxon>Halanaerobiales</taxon>
        <taxon>Halanaerobiaceae</taxon>
        <taxon>Iocasia</taxon>
    </lineage>
</organism>
<evidence type="ECO:0000259" key="1">
    <source>
        <dbReference type="Pfam" id="PF13443"/>
    </source>
</evidence>
<dbReference type="InterPro" id="IPR010982">
    <property type="entry name" value="Lambda_DNA-bd_dom_sf"/>
</dbReference>